<dbReference type="InterPro" id="IPR001497">
    <property type="entry name" value="MethylDNA_cys_MeTrfase_AS"/>
</dbReference>
<dbReference type="SUPFAM" id="SSF53155">
    <property type="entry name" value="Methylated DNA-protein cysteine methyltransferase domain"/>
    <property type="match status" value="1"/>
</dbReference>
<evidence type="ECO:0000256" key="8">
    <source>
        <dbReference type="ARBA" id="ARBA00049348"/>
    </source>
</evidence>
<keyword evidence="13" id="KW-1185">Reference proteome</keyword>
<dbReference type="EC" id="2.1.1.63" evidence="9"/>
<organism evidence="12 13">
    <name type="scientific">Gracilibacillus halophilus YIM-C55.5</name>
    <dbReference type="NCBI Taxonomy" id="1308866"/>
    <lineage>
        <taxon>Bacteria</taxon>
        <taxon>Bacillati</taxon>
        <taxon>Bacillota</taxon>
        <taxon>Bacilli</taxon>
        <taxon>Bacillales</taxon>
        <taxon>Bacillaceae</taxon>
        <taxon>Gracilibacillus</taxon>
    </lineage>
</organism>
<evidence type="ECO:0000256" key="7">
    <source>
        <dbReference type="ARBA" id="ARBA00023204"/>
    </source>
</evidence>
<evidence type="ECO:0000313" key="12">
    <source>
        <dbReference type="EMBL" id="ENH96623.1"/>
    </source>
</evidence>
<dbReference type="InterPro" id="IPR008332">
    <property type="entry name" value="MethylG_MeTrfase_N"/>
</dbReference>
<dbReference type="Proteomes" id="UP000012283">
    <property type="component" value="Unassembled WGS sequence"/>
</dbReference>
<dbReference type="EMBL" id="APML01000034">
    <property type="protein sequence ID" value="ENH96623.1"/>
    <property type="molecule type" value="Genomic_DNA"/>
</dbReference>
<evidence type="ECO:0000256" key="9">
    <source>
        <dbReference type="HAMAP-Rule" id="MF_00772"/>
    </source>
</evidence>
<keyword evidence="4 9" id="KW-0489">Methyltransferase</keyword>
<feature type="domain" description="Methylguanine DNA methyltransferase ribonuclease-like" evidence="11">
    <location>
        <begin position="1"/>
        <end position="77"/>
    </location>
</feature>
<dbReference type="Pfam" id="PF01035">
    <property type="entry name" value="DNA_binding_1"/>
    <property type="match status" value="1"/>
</dbReference>
<dbReference type="Gene3D" id="1.10.10.10">
    <property type="entry name" value="Winged helix-like DNA-binding domain superfamily/Winged helix DNA-binding domain"/>
    <property type="match status" value="1"/>
</dbReference>
<dbReference type="GO" id="GO:0032259">
    <property type="term" value="P:methylation"/>
    <property type="evidence" value="ECO:0007669"/>
    <property type="project" value="UniProtKB-KW"/>
</dbReference>
<dbReference type="FunFam" id="1.10.10.10:FF:000214">
    <property type="entry name" value="Methylated-DNA--protein-cysteine methyltransferase"/>
    <property type="match status" value="1"/>
</dbReference>
<dbReference type="GO" id="GO:0003908">
    <property type="term" value="F:methylated-DNA-[protein]-cysteine S-methyltransferase activity"/>
    <property type="evidence" value="ECO:0007669"/>
    <property type="project" value="UniProtKB-UniRule"/>
</dbReference>
<dbReference type="PROSITE" id="PS00374">
    <property type="entry name" value="MGMT"/>
    <property type="match status" value="1"/>
</dbReference>
<gene>
    <name evidence="12" type="ORF">J416_09609</name>
</gene>
<evidence type="ECO:0000259" key="10">
    <source>
        <dbReference type="Pfam" id="PF01035"/>
    </source>
</evidence>
<dbReference type="Pfam" id="PF02870">
    <property type="entry name" value="Methyltransf_1N"/>
    <property type="match status" value="1"/>
</dbReference>
<comment type="catalytic activity">
    <reaction evidence="1 9">
        <text>a 4-O-methyl-thymidine in DNA + L-cysteinyl-[protein] = a thymidine in DNA + S-methyl-L-cysteinyl-[protein]</text>
        <dbReference type="Rhea" id="RHEA:53428"/>
        <dbReference type="Rhea" id="RHEA-COMP:10131"/>
        <dbReference type="Rhea" id="RHEA-COMP:10132"/>
        <dbReference type="Rhea" id="RHEA-COMP:13555"/>
        <dbReference type="Rhea" id="RHEA-COMP:13556"/>
        <dbReference type="ChEBI" id="CHEBI:29950"/>
        <dbReference type="ChEBI" id="CHEBI:82612"/>
        <dbReference type="ChEBI" id="CHEBI:137386"/>
        <dbReference type="ChEBI" id="CHEBI:137387"/>
        <dbReference type="EC" id="2.1.1.63"/>
    </reaction>
</comment>
<dbReference type="InterPro" id="IPR023546">
    <property type="entry name" value="MGMT"/>
</dbReference>
<sequence length="168" mass="18876">MYYDEVDSPLGTITLIGDQTNLFSLFYGTFIENQMDVINWCQKHGLPTDMTQSSNHFTSAIHQLDEYFQGKRQTFSISYQLFGTTFQKKVWHALIKNVPFGDIWSYKDLAEQVGSPKAVRAIGGAMNKNPISIIVPCHRVIGTSGKLVGYGSGVDKKQYLLQLEKGKS</sequence>
<evidence type="ECO:0000313" key="13">
    <source>
        <dbReference type="Proteomes" id="UP000012283"/>
    </source>
</evidence>
<evidence type="ECO:0000256" key="5">
    <source>
        <dbReference type="ARBA" id="ARBA00022679"/>
    </source>
</evidence>
<dbReference type="AlphaFoldDB" id="N4W8M2"/>
<comment type="similarity">
    <text evidence="2 9">Belongs to the MGMT family.</text>
</comment>
<dbReference type="STRING" id="1308866.J416_09609"/>
<feature type="domain" description="Methylated-DNA-[protein]-cysteine S-methyltransferase DNA binding" evidence="10">
    <location>
        <begin position="86"/>
        <end position="165"/>
    </location>
</feature>
<dbReference type="GO" id="GO:0005737">
    <property type="term" value="C:cytoplasm"/>
    <property type="evidence" value="ECO:0007669"/>
    <property type="project" value="UniProtKB-SubCell"/>
</dbReference>
<dbReference type="PANTHER" id="PTHR10815:SF5">
    <property type="entry name" value="METHYLATED-DNA--PROTEIN-CYSTEINE METHYLTRANSFERASE"/>
    <property type="match status" value="1"/>
</dbReference>
<evidence type="ECO:0000256" key="2">
    <source>
        <dbReference type="ARBA" id="ARBA00008711"/>
    </source>
</evidence>
<dbReference type="GO" id="GO:0006307">
    <property type="term" value="P:DNA alkylation repair"/>
    <property type="evidence" value="ECO:0007669"/>
    <property type="project" value="UniProtKB-UniRule"/>
</dbReference>
<dbReference type="Gene3D" id="3.30.160.70">
    <property type="entry name" value="Methylated DNA-protein cysteine methyltransferase domain"/>
    <property type="match status" value="1"/>
</dbReference>
<keyword evidence="3 9" id="KW-0963">Cytoplasm</keyword>
<dbReference type="InterPro" id="IPR014048">
    <property type="entry name" value="MethylDNA_cys_MeTrfase_DNA-bd"/>
</dbReference>
<feature type="active site" description="Nucleophile; methyl group acceptor" evidence="9">
    <location>
        <position position="137"/>
    </location>
</feature>
<evidence type="ECO:0000256" key="3">
    <source>
        <dbReference type="ARBA" id="ARBA00022490"/>
    </source>
</evidence>
<dbReference type="PATRIC" id="fig|1308866.3.peg.1948"/>
<dbReference type="eggNOG" id="COG0350">
    <property type="taxonomic scope" value="Bacteria"/>
</dbReference>
<dbReference type="InterPro" id="IPR036217">
    <property type="entry name" value="MethylDNA_cys_MeTrfase_DNAb"/>
</dbReference>
<comment type="subcellular location">
    <subcellularLocation>
        <location evidence="9">Cytoplasm</location>
    </subcellularLocation>
</comment>
<dbReference type="InterPro" id="IPR036631">
    <property type="entry name" value="MGMT_N_sf"/>
</dbReference>
<dbReference type="CDD" id="cd06445">
    <property type="entry name" value="ATase"/>
    <property type="match status" value="1"/>
</dbReference>
<dbReference type="SUPFAM" id="SSF46767">
    <property type="entry name" value="Methylated DNA-protein cysteine methyltransferase, C-terminal domain"/>
    <property type="match status" value="1"/>
</dbReference>
<comment type="caution">
    <text evidence="12">The sequence shown here is derived from an EMBL/GenBank/DDBJ whole genome shotgun (WGS) entry which is preliminary data.</text>
</comment>
<keyword evidence="6 9" id="KW-0227">DNA damage</keyword>
<evidence type="ECO:0000256" key="6">
    <source>
        <dbReference type="ARBA" id="ARBA00022763"/>
    </source>
</evidence>
<keyword evidence="7 9" id="KW-0234">DNA repair</keyword>
<comment type="function">
    <text evidence="9">Involved in the cellular defense against the biological effects of O6-methylguanine (O6-MeG) and O4-methylthymine (O4-MeT) in DNA. Repairs the methylated nucleobase in DNA by stoichiometrically transferring the methyl group to a cysteine residue in the enzyme. This is a suicide reaction: the enzyme is irreversibly inactivated.</text>
</comment>
<dbReference type="PANTHER" id="PTHR10815">
    <property type="entry name" value="METHYLATED-DNA--PROTEIN-CYSTEINE METHYLTRANSFERASE"/>
    <property type="match status" value="1"/>
</dbReference>
<comment type="miscellaneous">
    <text evidence="9">This enzyme catalyzes only one turnover and therefore is not strictly catalytic. According to one definition, an enzyme is a biocatalyst that acts repeatedly and over many reaction cycles.</text>
</comment>
<dbReference type="InterPro" id="IPR036388">
    <property type="entry name" value="WH-like_DNA-bd_sf"/>
</dbReference>
<evidence type="ECO:0000259" key="11">
    <source>
        <dbReference type="Pfam" id="PF02870"/>
    </source>
</evidence>
<dbReference type="RefSeq" id="WP_003469136.1">
    <property type="nucleotide sequence ID" value="NZ_APML01000034.1"/>
</dbReference>
<dbReference type="NCBIfam" id="TIGR00589">
    <property type="entry name" value="ogt"/>
    <property type="match status" value="1"/>
</dbReference>
<proteinExistence type="inferred from homology"/>
<evidence type="ECO:0000256" key="4">
    <source>
        <dbReference type="ARBA" id="ARBA00022603"/>
    </source>
</evidence>
<comment type="catalytic activity">
    <reaction evidence="8 9">
        <text>a 6-O-methyl-2'-deoxyguanosine in DNA + L-cysteinyl-[protein] = S-methyl-L-cysteinyl-[protein] + a 2'-deoxyguanosine in DNA</text>
        <dbReference type="Rhea" id="RHEA:24000"/>
        <dbReference type="Rhea" id="RHEA-COMP:10131"/>
        <dbReference type="Rhea" id="RHEA-COMP:10132"/>
        <dbReference type="Rhea" id="RHEA-COMP:11367"/>
        <dbReference type="Rhea" id="RHEA-COMP:11368"/>
        <dbReference type="ChEBI" id="CHEBI:29950"/>
        <dbReference type="ChEBI" id="CHEBI:82612"/>
        <dbReference type="ChEBI" id="CHEBI:85445"/>
        <dbReference type="ChEBI" id="CHEBI:85448"/>
        <dbReference type="EC" id="2.1.1.63"/>
    </reaction>
</comment>
<reference evidence="12 13" key="1">
    <citation type="submission" date="2013-03" db="EMBL/GenBank/DDBJ databases">
        <title>Draft genome sequence of Gracibacillus halophilus YIM-C55.5, a moderately halophilic and thermophilic organism from the Xiaochaidamu salt lake.</title>
        <authorList>
            <person name="Sugumar T."/>
            <person name="Polireddy D.R."/>
            <person name="Antony A."/>
            <person name="Madhava Y.R."/>
            <person name="Sivakumar N."/>
        </authorList>
    </citation>
    <scope>NUCLEOTIDE SEQUENCE [LARGE SCALE GENOMIC DNA]</scope>
    <source>
        <strain evidence="12 13">YIM-C55.5</strain>
    </source>
</reference>
<dbReference type="HAMAP" id="MF_00772">
    <property type="entry name" value="OGT"/>
    <property type="match status" value="1"/>
</dbReference>
<evidence type="ECO:0000256" key="1">
    <source>
        <dbReference type="ARBA" id="ARBA00001286"/>
    </source>
</evidence>
<name>N4W8M2_9BACI</name>
<keyword evidence="5 9" id="KW-0808">Transferase</keyword>
<accession>N4W8M2</accession>
<protein>
    <recommendedName>
        <fullName evidence="9">Methylated-DNA--protein-cysteine methyltransferase</fullName>
        <ecNumber evidence="9">2.1.1.63</ecNumber>
    </recommendedName>
    <alternativeName>
        <fullName evidence="9">6-O-methylguanine-DNA methyltransferase</fullName>
        <shortName evidence="9">MGMT</shortName>
    </alternativeName>
    <alternativeName>
        <fullName evidence="9">O-6-methylguanine-DNA-alkyltransferase</fullName>
    </alternativeName>
</protein>